<dbReference type="GO" id="GO:0005615">
    <property type="term" value="C:extracellular space"/>
    <property type="evidence" value="ECO:0007669"/>
    <property type="project" value="TreeGrafter"/>
</dbReference>
<dbReference type="InterPro" id="IPR000618">
    <property type="entry name" value="Insect_cuticle"/>
</dbReference>
<evidence type="ECO:0000256" key="2">
    <source>
        <dbReference type="PROSITE-ProRule" id="PRU00497"/>
    </source>
</evidence>
<keyword evidence="4" id="KW-1185">Reference proteome</keyword>
<dbReference type="PANTHER" id="PTHR12236:SF79">
    <property type="entry name" value="CUTICULAR PROTEIN 50CB-RELATED"/>
    <property type="match status" value="1"/>
</dbReference>
<accession>A0A5B7KCC4</accession>
<dbReference type="PANTHER" id="PTHR12236">
    <property type="entry name" value="STRUCTURAL CONTITUENT OF CUTICLE"/>
    <property type="match status" value="1"/>
</dbReference>
<dbReference type="PRINTS" id="PR00947">
    <property type="entry name" value="CUTICLE"/>
</dbReference>
<dbReference type="Proteomes" id="UP000324222">
    <property type="component" value="Unassembled WGS sequence"/>
</dbReference>
<evidence type="ECO:0000313" key="3">
    <source>
        <dbReference type="EMBL" id="MPD02928.1"/>
    </source>
</evidence>
<dbReference type="GO" id="GO:0042302">
    <property type="term" value="F:structural constituent of cuticle"/>
    <property type="evidence" value="ECO:0007669"/>
    <property type="project" value="UniProtKB-UniRule"/>
</dbReference>
<organism evidence="3 4">
    <name type="scientific">Portunus trituberculatus</name>
    <name type="common">Swimming crab</name>
    <name type="synonym">Neptunus trituberculatus</name>
    <dbReference type="NCBI Taxonomy" id="210409"/>
    <lineage>
        <taxon>Eukaryota</taxon>
        <taxon>Metazoa</taxon>
        <taxon>Ecdysozoa</taxon>
        <taxon>Arthropoda</taxon>
        <taxon>Crustacea</taxon>
        <taxon>Multicrustacea</taxon>
        <taxon>Malacostraca</taxon>
        <taxon>Eumalacostraca</taxon>
        <taxon>Eucarida</taxon>
        <taxon>Decapoda</taxon>
        <taxon>Pleocyemata</taxon>
        <taxon>Brachyura</taxon>
        <taxon>Eubrachyura</taxon>
        <taxon>Portunoidea</taxon>
        <taxon>Portunidae</taxon>
        <taxon>Portuninae</taxon>
        <taxon>Portunus</taxon>
    </lineage>
</organism>
<dbReference type="GO" id="GO:0031012">
    <property type="term" value="C:extracellular matrix"/>
    <property type="evidence" value="ECO:0007669"/>
    <property type="project" value="TreeGrafter"/>
</dbReference>
<dbReference type="OrthoDB" id="6515020at2759"/>
<dbReference type="PROSITE" id="PS51155">
    <property type="entry name" value="CHIT_BIND_RR_2"/>
    <property type="match status" value="1"/>
</dbReference>
<dbReference type="Pfam" id="PF00379">
    <property type="entry name" value="Chitin_bind_4"/>
    <property type="match status" value="1"/>
</dbReference>
<dbReference type="InterPro" id="IPR051217">
    <property type="entry name" value="Insect_Cuticle_Struc_Prot"/>
</dbReference>
<gene>
    <name evidence="3" type="primary">CU19</name>
    <name evidence="3" type="ORF">E2C01_098537</name>
</gene>
<dbReference type="EMBL" id="VSRR010133798">
    <property type="protein sequence ID" value="MPD02928.1"/>
    <property type="molecule type" value="Genomic_DNA"/>
</dbReference>
<comment type="caution">
    <text evidence="3">The sequence shown here is derived from an EMBL/GenBank/DDBJ whole genome shotgun (WGS) entry which is preliminary data.</text>
</comment>
<dbReference type="InterPro" id="IPR031311">
    <property type="entry name" value="CHIT_BIND_RR_consensus"/>
</dbReference>
<sequence>MPYGFDYAVQDQYSGVDFSQKEESDGNVVTGEYRVQLPDGRLQIVTYTADHENGFVADVR</sequence>
<proteinExistence type="predicted"/>
<dbReference type="AlphaFoldDB" id="A0A5B7KCC4"/>
<dbReference type="PROSITE" id="PS00233">
    <property type="entry name" value="CHIT_BIND_RR_1"/>
    <property type="match status" value="1"/>
</dbReference>
<keyword evidence="1 2" id="KW-0193">Cuticle</keyword>
<evidence type="ECO:0000256" key="1">
    <source>
        <dbReference type="ARBA" id="ARBA00022460"/>
    </source>
</evidence>
<reference evidence="3 4" key="1">
    <citation type="submission" date="2019-05" db="EMBL/GenBank/DDBJ databases">
        <title>Another draft genome of Portunus trituberculatus and its Hox gene families provides insights of decapod evolution.</title>
        <authorList>
            <person name="Jeong J.-H."/>
            <person name="Song I."/>
            <person name="Kim S."/>
            <person name="Choi T."/>
            <person name="Kim D."/>
            <person name="Ryu S."/>
            <person name="Kim W."/>
        </authorList>
    </citation>
    <scope>NUCLEOTIDE SEQUENCE [LARGE SCALE GENOMIC DNA]</scope>
    <source>
        <tissue evidence="3">Muscle</tissue>
    </source>
</reference>
<protein>
    <submittedName>
        <fullName evidence="3">Cuticle protein 19</fullName>
    </submittedName>
</protein>
<name>A0A5B7KCC4_PORTR</name>
<evidence type="ECO:0000313" key="4">
    <source>
        <dbReference type="Proteomes" id="UP000324222"/>
    </source>
</evidence>